<evidence type="ECO:0000256" key="1">
    <source>
        <dbReference type="ARBA" id="ARBA00022729"/>
    </source>
</evidence>
<dbReference type="Pfam" id="PF13899">
    <property type="entry name" value="Thioredoxin_7"/>
    <property type="match status" value="1"/>
</dbReference>
<dbReference type="InterPro" id="IPR051099">
    <property type="entry name" value="AGR/TXD"/>
</dbReference>
<dbReference type="EMBL" id="CP025958">
    <property type="protein sequence ID" value="AWM37215.1"/>
    <property type="molecule type" value="Genomic_DNA"/>
</dbReference>
<accession>A0A2Z3H251</accession>
<dbReference type="PANTHER" id="PTHR15337">
    <property type="entry name" value="ANTERIOR GRADIENT PROTEIN-RELATED"/>
    <property type="match status" value="1"/>
</dbReference>
<organism evidence="4 5">
    <name type="scientific">Gemmata obscuriglobus</name>
    <dbReference type="NCBI Taxonomy" id="114"/>
    <lineage>
        <taxon>Bacteria</taxon>
        <taxon>Pseudomonadati</taxon>
        <taxon>Planctomycetota</taxon>
        <taxon>Planctomycetia</taxon>
        <taxon>Gemmatales</taxon>
        <taxon>Gemmataceae</taxon>
        <taxon>Gemmata</taxon>
    </lineage>
</organism>
<dbReference type="PANTHER" id="PTHR15337:SF11">
    <property type="entry name" value="THIOREDOXIN DOMAIN-CONTAINING PROTEIN"/>
    <property type="match status" value="1"/>
</dbReference>
<dbReference type="InterPro" id="IPR019734">
    <property type="entry name" value="TPR_rpt"/>
</dbReference>
<evidence type="ECO:0000256" key="2">
    <source>
        <dbReference type="PROSITE-ProRule" id="PRU00339"/>
    </source>
</evidence>
<reference evidence="4 5" key="1">
    <citation type="submission" date="2018-01" db="EMBL/GenBank/DDBJ databases">
        <title>G. obscuriglobus.</title>
        <authorList>
            <person name="Franke J."/>
            <person name="Blomberg W."/>
            <person name="Selmecki A."/>
        </authorList>
    </citation>
    <scope>NUCLEOTIDE SEQUENCE [LARGE SCALE GENOMIC DNA]</scope>
    <source>
        <strain evidence="4 5">DSM 5831</strain>
    </source>
</reference>
<dbReference type="SUPFAM" id="SSF52833">
    <property type="entry name" value="Thioredoxin-like"/>
    <property type="match status" value="1"/>
</dbReference>
<dbReference type="InterPro" id="IPR036249">
    <property type="entry name" value="Thioredoxin-like_sf"/>
</dbReference>
<dbReference type="GO" id="GO:0006950">
    <property type="term" value="P:response to stress"/>
    <property type="evidence" value="ECO:0007669"/>
    <property type="project" value="UniProtKB-ARBA"/>
</dbReference>
<dbReference type="AlphaFoldDB" id="A0A2Z3H251"/>
<dbReference type="Gene3D" id="1.25.40.10">
    <property type="entry name" value="Tetratricopeptide repeat domain"/>
    <property type="match status" value="1"/>
</dbReference>
<dbReference type="InterPro" id="IPR013766">
    <property type="entry name" value="Thioredoxin_domain"/>
</dbReference>
<name>A0A2Z3H251_9BACT</name>
<feature type="repeat" description="TPR" evidence="2">
    <location>
        <begin position="358"/>
        <end position="391"/>
    </location>
</feature>
<evidence type="ECO:0000313" key="4">
    <source>
        <dbReference type="EMBL" id="AWM37215.1"/>
    </source>
</evidence>
<dbReference type="InterPro" id="IPR011990">
    <property type="entry name" value="TPR-like_helical_dom_sf"/>
</dbReference>
<keyword evidence="2" id="KW-0802">TPR repeat</keyword>
<dbReference type="PROSITE" id="PS51352">
    <property type="entry name" value="THIOREDOXIN_2"/>
    <property type="match status" value="1"/>
</dbReference>
<feature type="domain" description="Thioredoxin" evidence="3">
    <location>
        <begin position="46"/>
        <end position="178"/>
    </location>
</feature>
<dbReference type="Proteomes" id="UP000245802">
    <property type="component" value="Chromosome"/>
</dbReference>
<dbReference type="OrthoDB" id="262477at2"/>
<keyword evidence="5" id="KW-1185">Reference proteome</keyword>
<dbReference type="Gene3D" id="3.40.30.10">
    <property type="entry name" value="Glutaredoxin"/>
    <property type="match status" value="1"/>
</dbReference>
<dbReference type="SUPFAM" id="SSF48452">
    <property type="entry name" value="TPR-like"/>
    <property type="match status" value="1"/>
</dbReference>
<dbReference type="KEGG" id="gog:C1280_09380"/>
<evidence type="ECO:0000313" key="5">
    <source>
        <dbReference type="Proteomes" id="UP000245802"/>
    </source>
</evidence>
<gene>
    <name evidence="4" type="ORF">C1280_09380</name>
</gene>
<protein>
    <submittedName>
        <fullName evidence="4">DUF255 domain-containing protein</fullName>
    </submittedName>
</protein>
<evidence type="ECO:0000259" key="3">
    <source>
        <dbReference type="PROSITE" id="PS51352"/>
    </source>
</evidence>
<proteinExistence type="predicted"/>
<keyword evidence="1" id="KW-0732">Signal</keyword>
<dbReference type="PROSITE" id="PS50005">
    <property type="entry name" value="TPR"/>
    <property type="match status" value="1"/>
</dbReference>
<sequence>MSRARTSPAVGGGAFVQCRYAPGVRFMYCPDTRMRVLFPLVTAAALWPALPAVAQPARPAAQPQITWWTDYNTARKEAQDKGLPLLIVFGTENCFYCRKLESGPLKDPALAPLLASGFVPLKLDAAKSPELAKALKVQLYPTTVLAAPDGKIHAFIEGYIETARLAEQMKRTLTAVSTTDWAARDFNEASKALAASDYPRAVTLLKGITKDAGDKPVGVKAKQLLTEVERVAAGKLAGAKQLEQLGQTAEAMDALAEAVRTYAGTQTAADAAVALADLADKPGVVQQRRLRIARDILAVARDDFRAGRLYDCMQKCEQLALAYPELPEAKDADRLLGEVKSNPERLARACEQMNDRTAAMYFALAESWSQKGQSAEAATCLKKVMALCPNTRHADLAQTELTKLQGRTAPAVPAGLVRP</sequence>